<accession>A0A8J3YFW4</accession>
<dbReference type="Proteomes" id="UP000619260">
    <property type="component" value="Unassembled WGS sequence"/>
</dbReference>
<feature type="compositionally biased region" description="Low complexity" evidence="1">
    <location>
        <begin position="178"/>
        <end position="188"/>
    </location>
</feature>
<feature type="compositionally biased region" description="Basic and acidic residues" evidence="1">
    <location>
        <begin position="148"/>
        <end position="165"/>
    </location>
</feature>
<protein>
    <recommendedName>
        <fullName evidence="4">Anti-sigma-D factor RsdA sigma factor binding region domain-containing protein</fullName>
    </recommendedName>
</protein>
<feature type="compositionally biased region" description="Gly residues" evidence="1">
    <location>
        <begin position="201"/>
        <end position="224"/>
    </location>
</feature>
<evidence type="ECO:0000313" key="2">
    <source>
        <dbReference type="EMBL" id="GIJ43325.1"/>
    </source>
</evidence>
<reference evidence="2" key="1">
    <citation type="submission" date="2021-01" db="EMBL/GenBank/DDBJ databases">
        <title>Whole genome shotgun sequence of Virgisporangium aliadipatigenens NBRC 105644.</title>
        <authorList>
            <person name="Komaki H."/>
            <person name="Tamura T."/>
        </authorList>
    </citation>
    <scope>NUCLEOTIDE SEQUENCE</scope>
    <source>
        <strain evidence="2">NBRC 105644</strain>
    </source>
</reference>
<comment type="caution">
    <text evidence="2">The sequence shown here is derived from an EMBL/GenBank/DDBJ whole genome shotgun (WGS) entry which is preliminary data.</text>
</comment>
<dbReference type="AlphaFoldDB" id="A0A8J3YFW4"/>
<evidence type="ECO:0000313" key="3">
    <source>
        <dbReference type="Proteomes" id="UP000619260"/>
    </source>
</evidence>
<organism evidence="2 3">
    <name type="scientific">Virgisporangium aliadipatigenens</name>
    <dbReference type="NCBI Taxonomy" id="741659"/>
    <lineage>
        <taxon>Bacteria</taxon>
        <taxon>Bacillati</taxon>
        <taxon>Actinomycetota</taxon>
        <taxon>Actinomycetes</taxon>
        <taxon>Micromonosporales</taxon>
        <taxon>Micromonosporaceae</taxon>
        <taxon>Virgisporangium</taxon>
    </lineage>
</organism>
<keyword evidence="3" id="KW-1185">Reference proteome</keyword>
<feature type="compositionally biased region" description="Pro residues" evidence="1">
    <location>
        <begin position="237"/>
        <end position="255"/>
    </location>
</feature>
<dbReference type="EMBL" id="BOPF01000002">
    <property type="protein sequence ID" value="GIJ43325.1"/>
    <property type="molecule type" value="Genomic_DNA"/>
</dbReference>
<gene>
    <name evidence="2" type="ORF">Val02_02110</name>
</gene>
<evidence type="ECO:0008006" key="4">
    <source>
        <dbReference type="Google" id="ProtNLM"/>
    </source>
</evidence>
<feature type="region of interest" description="Disordered" evidence="1">
    <location>
        <begin position="148"/>
        <end position="268"/>
    </location>
</feature>
<sequence length="268" mass="26658">MSGETDHSLDEIAAIDELLDAVSRGDDLPGSDTLAAALKEWRTDLDEDIPESAPIPEIPPAPARTFWRRVAVGVAAASVLAGGLSIAAHGAGPDSPLWPVTKAVYGETADLRLVEHTIARARTAVDAGRYDEARRLLDDASEGVGKIRDRGTAQRLRSDIDEIRGRLPVPATPPAPAVSPSAPSGGTSPAPPAPSPSAPAGGSGSGGAPGGDNSGGSGDNGGGAQPSPTAPGGILPGLPPLPSLPVPVPTLPVPVPSINVPGLPPVGG</sequence>
<evidence type="ECO:0000256" key="1">
    <source>
        <dbReference type="SAM" id="MobiDB-lite"/>
    </source>
</evidence>
<name>A0A8J3YFW4_9ACTN</name>
<dbReference type="RefSeq" id="WP_203896918.1">
    <property type="nucleotide sequence ID" value="NZ_BOPF01000002.1"/>
</dbReference>
<proteinExistence type="predicted"/>